<dbReference type="Proteomes" id="UP000053676">
    <property type="component" value="Unassembled WGS sequence"/>
</dbReference>
<accession>W2T0I9</accession>
<proteinExistence type="predicted"/>
<dbReference type="AlphaFoldDB" id="W2T0I9"/>
<sequence length="59" mass="7289">MKKKFKWRQKRLLINQEISVLAFKYCTTKDQSIKERVFVINKSSKWINDCKIGFYWKKD</sequence>
<reference evidence="2" key="1">
    <citation type="journal article" date="2014" name="Nat. Genet.">
        <title>Genome of the human hookworm Necator americanus.</title>
        <authorList>
            <person name="Tang Y.T."/>
            <person name="Gao X."/>
            <person name="Rosa B.A."/>
            <person name="Abubucker S."/>
            <person name="Hallsworth-Pepin K."/>
            <person name="Martin J."/>
            <person name="Tyagi R."/>
            <person name="Heizer E."/>
            <person name="Zhang X."/>
            <person name="Bhonagiri-Palsikar V."/>
            <person name="Minx P."/>
            <person name="Warren W.C."/>
            <person name="Wang Q."/>
            <person name="Zhan B."/>
            <person name="Hotez P.J."/>
            <person name="Sternberg P.W."/>
            <person name="Dougall A."/>
            <person name="Gaze S.T."/>
            <person name="Mulvenna J."/>
            <person name="Sotillo J."/>
            <person name="Ranganathan S."/>
            <person name="Rabelo E.M."/>
            <person name="Wilson R.K."/>
            <person name="Felgner P.L."/>
            <person name="Bethony J."/>
            <person name="Hawdon J.M."/>
            <person name="Gasser R.B."/>
            <person name="Loukas A."/>
            <person name="Mitreva M."/>
        </authorList>
    </citation>
    <scope>NUCLEOTIDE SEQUENCE [LARGE SCALE GENOMIC DNA]</scope>
</reference>
<evidence type="ECO:0000313" key="1">
    <source>
        <dbReference type="EMBL" id="ETN75520.1"/>
    </source>
</evidence>
<protein>
    <submittedName>
        <fullName evidence="1">Uncharacterized protein</fullName>
    </submittedName>
</protein>
<gene>
    <name evidence="1" type="ORF">NECAME_03710</name>
</gene>
<evidence type="ECO:0000313" key="2">
    <source>
        <dbReference type="Proteomes" id="UP000053676"/>
    </source>
</evidence>
<dbReference type="EMBL" id="KI660289">
    <property type="protein sequence ID" value="ETN75520.1"/>
    <property type="molecule type" value="Genomic_DNA"/>
</dbReference>
<organism evidence="1 2">
    <name type="scientific">Necator americanus</name>
    <name type="common">Human hookworm</name>
    <dbReference type="NCBI Taxonomy" id="51031"/>
    <lineage>
        <taxon>Eukaryota</taxon>
        <taxon>Metazoa</taxon>
        <taxon>Ecdysozoa</taxon>
        <taxon>Nematoda</taxon>
        <taxon>Chromadorea</taxon>
        <taxon>Rhabditida</taxon>
        <taxon>Rhabditina</taxon>
        <taxon>Rhabditomorpha</taxon>
        <taxon>Strongyloidea</taxon>
        <taxon>Ancylostomatidae</taxon>
        <taxon>Bunostominae</taxon>
        <taxon>Necator</taxon>
    </lineage>
</organism>
<name>W2T0I9_NECAM</name>
<keyword evidence="2" id="KW-1185">Reference proteome</keyword>
<dbReference type="KEGG" id="nai:NECAME_03710"/>